<reference evidence="1" key="1">
    <citation type="journal article" date="2015" name="Nature">
        <title>Complex archaea that bridge the gap between prokaryotes and eukaryotes.</title>
        <authorList>
            <person name="Spang A."/>
            <person name="Saw J.H."/>
            <person name="Jorgensen S.L."/>
            <person name="Zaremba-Niedzwiedzka K."/>
            <person name="Martijn J."/>
            <person name="Lind A.E."/>
            <person name="van Eijk R."/>
            <person name="Schleper C."/>
            <person name="Guy L."/>
            <person name="Ettema T.J."/>
        </authorList>
    </citation>
    <scope>NUCLEOTIDE SEQUENCE</scope>
</reference>
<name>A0A0F9QAP4_9ZZZZ</name>
<proteinExistence type="predicted"/>
<dbReference type="AlphaFoldDB" id="A0A0F9QAP4"/>
<evidence type="ECO:0000313" key="1">
    <source>
        <dbReference type="EMBL" id="KKN39594.1"/>
    </source>
</evidence>
<dbReference type="EMBL" id="LAZR01001754">
    <property type="protein sequence ID" value="KKN39594.1"/>
    <property type="molecule type" value="Genomic_DNA"/>
</dbReference>
<sequence length="76" mass="8885">MPIYKNIRNVKCEIKDGNWSCKITRILSDELKKVNNNLCYITKVAKIDNLSDVRLRANASKCEIFDDGREKFMECK</sequence>
<accession>A0A0F9QAP4</accession>
<organism evidence="1">
    <name type="scientific">marine sediment metagenome</name>
    <dbReference type="NCBI Taxonomy" id="412755"/>
    <lineage>
        <taxon>unclassified sequences</taxon>
        <taxon>metagenomes</taxon>
        <taxon>ecological metagenomes</taxon>
    </lineage>
</organism>
<gene>
    <name evidence="1" type="ORF">LCGC14_0741680</name>
</gene>
<comment type="caution">
    <text evidence="1">The sequence shown here is derived from an EMBL/GenBank/DDBJ whole genome shotgun (WGS) entry which is preliminary data.</text>
</comment>
<protein>
    <submittedName>
        <fullName evidence="1">Uncharacterized protein</fullName>
    </submittedName>
</protein>